<feature type="transmembrane region" description="Helical" evidence="1">
    <location>
        <begin position="410"/>
        <end position="436"/>
    </location>
</feature>
<protein>
    <submittedName>
        <fullName evidence="2">Nitric oxide reductase subunit B</fullName>
    </submittedName>
</protein>
<evidence type="ECO:0000313" key="3">
    <source>
        <dbReference type="Proteomes" id="UP000295063"/>
    </source>
</evidence>
<evidence type="ECO:0000256" key="1">
    <source>
        <dbReference type="SAM" id="Phobius"/>
    </source>
</evidence>
<dbReference type="GO" id="GO:0020037">
    <property type="term" value="F:heme binding"/>
    <property type="evidence" value="ECO:0007669"/>
    <property type="project" value="InterPro"/>
</dbReference>
<keyword evidence="1" id="KW-0812">Transmembrane</keyword>
<dbReference type="GO" id="GO:0009060">
    <property type="term" value="P:aerobic respiration"/>
    <property type="evidence" value="ECO:0007669"/>
    <property type="project" value="InterPro"/>
</dbReference>
<dbReference type="Gene3D" id="1.20.210.10">
    <property type="entry name" value="Cytochrome c oxidase-like, subunit I domain"/>
    <property type="match status" value="1"/>
</dbReference>
<organism evidence="2 3">
    <name type="scientific">Anaerospora hongkongensis</name>
    <dbReference type="NCBI Taxonomy" id="244830"/>
    <lineage>
        <taxon>Bacteria</taxon>
        <taxon>Bacillati</taxon>
        <taxon>Bacillota</taxon>
        <taxon>Negativicutes</taxon>
        <taxon>Selenomonadales</taxon>
        <taxon>Sporomusaceae</taxon>
        <taxon>Anaerospora</taxon>
    </lineage>
</organism>
<feature type="transmembrane region" description="Helical" evidence="1">
    <location>
        <begin position="182"/>
        <end position="205"/>
    </location>
</feature>
<dbReference type="Proteomes" id="UP000295063">
    <property type="component" value="Unassembled WGS sequence"/>
</dbReference>
<dbReference type="RefSeq" id="WP_165898771.1">
    <property type="nucleotide sequence ID" value="NZ_DAMAKO010000008.1"/>
</dbReference>
<comment type="caution">
    <text evidence="2">The sequence shown here is derived from an EMBL/GenBank/DDBJ whole genome shotgun (WGS) entry which is preliminary data.</text>
</comment>
<dbReference type="InterPro" id="IPR000883">
    <property type="entry name" value="Cyt_C_Oxase_1"/>
</dbReference>
<feature type="transmembrane region" description="Helical" evidence="1">
    <location>
        <begin position="331"/>
        <end position="350"/>
    </location>
</feature>
<feature type="transmembrane region" description="Helical" evidence="1">
    <location>
        <begin position="12"/>
        <end position="36"/>
    </location>
</feature>
<feature type="transmembrane region" description="Helical" evidence="1">
    <location>
        <begin position="246"/>
        <end position="269"/>
    </location>
</feature>
<dbReference type="SUPFAM" id="SSF81442">
    <property type="entry name" value="Cytochrome c oxidase subunit I-like"/>
    <property type="match status" value="1"/>
</dbReference>
<feature type="transmembrane region" description="Helical" evidence="1">
    <location>
        <begin position="146"/>
        <end position="170"/>
    </location>
</feature>
<feature type="transmembrane region" description="Helical" evidence="1">
    <location>
        <begin position="116"/>
        <end position="134"/>
    </location>
</feature>
<feature type="transmembrane region" description="Helical" evidence="1">
    <location>
        <begin position="362"/>
        <end position="390"/>
    </location>
</feature>
<name>A0A4R1Q3D5_9FIRM</name>
<dbReference type="GO" id="GO:0004129">
    <property type="term" value="F:cytochrome-c oxidase activity"/>
    <property type="evidence" value="ECO:0007669"/>
    <property type="project" value="InterPro"/>
</dbReference>
<reference evidence="2 3" key="1">
    <citation type="submission" date="2019-03" db="EMBL/GenBank/DDBJ databases">
        <title>Genomic Encyclopedia of Type Strains, Phase IV (KMG-IV): sequencing the most valuable type-strain genomes for metagenomic binning, comparative biology and taxonomic classification.</title>
        <authorList>
            <person name="Goeker M."/>
        </authorList>
    </citation>
    <scope>NUCLEOTIDE SEQUENCE [LARGE SCALE GENOMIC DNA]</scope>
    <source>
        <strain evidence="2 3">DSM 15969</strain>
    </source>
</reference>
<sequence length="492" mass="54660">MFLFQRVHCWFALFAIAGFGVQGLVSNTGALSVLFVNLPFPIEYINGRTFHVNISLYWTFAGIVSGIFYLLCPINNKQAQYFTGAIFLFYSLGTLLIQAILALHFTVIREYLEGPVTLRALLLVPLVMLSGYLLRAYPALVKEKGHVIPSAIIAGLSILTAFYTSTVYYYTNPGLAEYHRFLTFHIGIEFGAEMIGLGLTVLLLIRLAAIERPEGAFIVLAAAGMAILALLAAGAAYLLWPENWLLLAAAGSGFSMLHVVPALVFFVVVLQRIQNWLTENRDYRSRLSLMLVGSSLVYHIIGAGMLGLFLALPATHQYIQGTYIVSAHSHLALFGVFGFLALAISSYCLLERVELTKKEERYCSGGVLLLHIGMLTMAAGLVMAGGLQTYLLRVLHQHMSVADALLRPYLFLRIGGGMMYMLGSLLLAGTILKIVWQQRRAVFGYRLKSRNKESLYKTYSRLVHKQKELQPVIQRIIILQKIQAVITKLAKK</sequence>
<keyword evidence="3" id="KW-1185">Reference proteome</keyword>
<feature type="transmembrane region" description="Helical" evidence="1">
    <location>
        <begin position="56"/>
        <end position="74"/>
    </location>
</feature>
<keyword evidence="1" id="KW-1133">Transmembrane helix</keyword>
<keyword evidence="1" id="KW-0472">Membrane</keyword>
<dbReference type="Pfam" id="PF00115">
    <property type="entry name" value="COX1"/>
    <property type="match status" value="1"/>
</dbReference>
<proteinExistence type="predicted"/>
<dbReference type="AlphaFoldDB" id="A0A4R1Q3D5"/>
<dbReference type="InterPro" id="IPR036927">
    <property type="entry name" value="Cyt_c_oxase-like_su1_sf"/>
</dbReference>
<dbReference type="EMBL" id="SLUI01000002">
    <property type="protein sequence ID" value="TCL39315.1"/>
    <property type="molecule type" value="Genomic_DNA"/>
</dbReference>
<dbReference type="GO" id="GO:0016020">
    <property type="term" value="C:membrane"/>
    <property type="evidence" value="ECO:0007669"/>
    <property type="project" value="InterPro"/>
</dbReference>
<feature type="transmembrane region" description="Helical" evidence="1">
    <location>
        <begin position="81"/>
        <end position="104"/>
    </location>
</feature>
<evidence type="ECO:0000313" key="2">
    <source>
        <dbReference type="EMBL" id="TCL39315.1"/>
    </source>
</evidence>
<gene>
    <name evidence="2" type="ORF">EV210_102229</name>
</gene>
<feature type="transmembrane region" description="Helical" evidence="1">
    <location>
        <begin position="217"/>
        <end position="240"/>
    </location>
</feature>
<accession>A0A4R1Q3D5</accession>
<feature type="transmembrane region" description="Helical" evidence="1">
    <location>
        <begin position="289"/>
        <end position="311"/>
    </location>
</feature>